<dbReference type="EMBL" id="CAJNOG010006653">
    <property type="protein sequence ID" value="CAF1561552.1"/>
    <property type="molecule type" value="Genomic_DNA"/>
</dbReference>
<feature type="domain" description="EGF-like" evidence="2">
    <location>
        <begin position="63"/>
        <end position="101"/>
    </location>
</feature>
<dbReference type="SMART" id="SM00181">
    <property type="entry name" value="EGF"/>
    <property type="match status" value="2"/>
</dbReference>
<reference evidence="3" key="1">
    <citation type="submission" date="2021-02" db="EMBL/GenBank/DDBJ databases">
        <authorList>
            <person name="Nowell W R."/>
        </authorList>
    </citation>
    <scope>NUCLEOTIDE SEQUENCE</scope>
</reference>
<protein>
    <recommendedName>
        <fullName evidence="2">EGF-like domain-containing protein</fullName>
    </recommendedName>
</protein>
<keyword evidence="1" id="KW-1015">Disulfide bond</keyword>
<dbReference type="InterPro" id="IPR000742">
    <property type="entry name" value="EGF"/>
</dbReference>
<proteinExistence type="predicted"/>
<feature type="disulfide bond" evidence="1">
    <location>
        <begin position="33"/>
        <end position="50"/>
    </location>
</feature>
<dbReference type="Proteomes" id="UP000663845">
    <property type="component" value="Unassembled WGS sequence"/>
</dbReference>
<dbReference type="SUPFAM" id="SSF57196">
    <property type="entry name" value="EGF/Laminin"/>
    <property type="match status" value="2"/>
</dbReference>
<feature type="disulfide bond" evidence="1">
    <location>
        <begin position="91"/>
        <end position="100"/>
    </location>
</feature>
<dbReference type="Gene3D" id="2.10.25.10">
    <property type="entry name" value="Laminin"/>
    <property type="match status" value="2"/>
</dbReference>
<evidence type="ECO:0000313" key="4">
    <source>
        <dbReference type="Proteomes" id="UP000663845"/>
    </source>
</evidence>
<comment type="caution">
    <text evidence="3">The sequence shown here is derived from an EMBL/GenBank/DDBJ whole genome shotgun (WGS) entry which is preliminary data.</text>
</comment>
<dbReference type="AlphaFoldDB" id="A0A815XRS9"/>
<name>A0A815XRS9_9BILA</name>
<evidence type="ECO:0000256" key="1">
    <source>
        <dbReference type="PROSITE-ProRule" id="PRU00076"/>
    </source>
</evidence>
<accession>A0A815XRS9</accession>
<feature type="domain" description="EGF-like" evidence="2">
    <location>
        <begin position="24"/>
        <end position="62"/>
    </location>
</feature>
<keyword evidence="1" id="KW-0245">EGF-like domain</keyword>
<feature type="disulfide bond" evidence="1">
    <location>
        <begin position="52"/>
        <end position="61"/>
    </location>
</feature>
<sequence>RCESQRPSCAISNAVAPLTTAPSSTAICSSNLCNNHGICQQLGYGTGIQCYCSTGWSGSRCQYSLSCKDEQPCRNGGICREVVDDISICICSAQFWGERCE</sequence>
<organism evidence="3 4">
    <name type="scientific">Adineta steineri</name>
    <dbReference type="NCBI Taxonomy" id="433720"/>
    <lineage>
        <taxon>Eukaryota</taxon>
        <taxon>Metazoa</taxon>
        <taxon>Spiralia</taxon>
        <taxon>Gnathifera</taxon>
        <taxon>Rotifera</taxon>
        <taxon>Eurotatoria</taxon>
        <taxon>Bdelloidea</taxon>
        <taxon>Adinetida</taxon>
        <taxon>Adinetidae</taxon>
        <taxon>Adineta</taxon>
    </lineage>
</organism>
<dbReference type="PROSITE" id="PS00022">
    <property type="entry name" value="EGF_1"/>
    <property type="match status" value="2"/>
</dbReference>
<evidence type="ECO:0000259" key="2">
    <source>
        <dbReference type="PROSITE" id="PS50026"/>
    </source>
</evidence>
<evidence type="ECO:0000313" key="3">
    <source>
        <dbReference type="EMBL" id="CAF1561552.1"/>
    </source>
</evidence>
<comment type="caution">
    <text evidence="1">Lacks conserved residue(s) required for the propagation of feature annotation.</text>
</comment>
<dbReference type="PROSITE" id="PS50026">
    <property type="entry name" value="EGF_3"/>
    <property type="match status" value="2"/>
</dbReference>
<feature type="non-terminal residue" evidence="3">
    <location>
        <position position="1"/>
    </location>
</feature>
<dbReference type="Pfam" id="PF00008">
    <property type="entry name" value="EGF"/>
    <property type="match status" value="1"/>
</dbReference>
<dbReference type="PROSITE" id="PS01186">
    <property type="entry name" value="EGF_2"/>
    <property type="match status" value="1"/>
</dbReference>
<gene>
    <name evidence="3" type="ORF">JYZ213_LOCUS46912</name>
</gene>